<protein>
    <recommendedName>
        <fullName evidence="8">ER membrane protein complex subunit 7 beta-sandwich domain-containing protein</fullName>
    </recommendedName>
</protein>
<dbReference type="InterPro" id="IPR019008">
    <property type="entry name" value="Beta_sandwich_EMC7"/>
</dbReference>
<evidence type="ECO:0000256" key="7">
    <source>
        <dbReference type="SAM" id="SignalP"/>
    </source>
</evidence>
<dbReference type="OrthoDB" id="27095at2759"/>
<dbReference type="Proteomes" id="UP000745764">
    <property type="component" value="Unassembled WGS sequence"/>
</dbReference>
<evidence type="ECO:0000256" key="3">
    <source>
        <dbReference type="ARBA" id="ARBA00022729"/>
    </source>
</evidence>
<evidence type="ECO:0000256" key="6">
    <source>
        <dbReference type="SAM" id="Phobius"/>
    </source>
</evidence>
<evidence type="ECO:0000313" key="9">
    <source>
        <dbReference type="EMBL" id="CAD0113092.1"/>
    </source>
</evidence>
<keyword evidence="4 6" id="KW-1133">Transmembrane helix</keyword>
<evidence type="ECO:0000256" key="2">
    <source>
        <dbReference type="ARBA" id="ARBA00022692"/>
    </source>
</evidence>
<evidence type="ECO:0000259" key="8">
    <source>
        <dbReference type="Pfam" id="PF09430"/>
    </source>
</evidence>
<feature type="chain" id="PRO_5040470658" description="ER membrane protein complex subunit 7 beta-sandwich domain-containing protein" evidence="7">
    <location>
        <begin position="17"/>
        <end position="269"/>
    </location>
</feature>
<dbReference type="GO" id="GO:0072546">
    <property type="term" value="C:EMC complex"/>
    <property type="evidence" value="ECO:0007669"/>
    <property type="project" value="TreeGrafter"/>
</dbReference>
<comment type="subcellular location">
    <subcellularLocation>
        <location evidence="1">Membrane</location>
        <topology evidence="1">Single-pass membrane protein</topology>
    </subcellularLocation>
</comment>
<sequence>MKLLPTLSALLGTCAATSLHLSISPSSSLLDLSNLPSSTHATLYGPSGKRATAPLRTDNSFIFANLEEGEWLLDIHSRDYVFPSLRVDVVDPVSILPIKQEGDGEAAPVASTPETVVVYLTHPSNKWGHLGAKIAASTASLSSAEQVKLSVSALARRTFYEQRQGFDLLSFFKNPMILMGVLSMGLVFGMPYLMENSKLFKLSISSSDYIYGVFADLLYTVDEETKAEFAEIQKQGPLGMATGAAGGPGQNTAQQIQNFDLAGWMAGKK</sequence>
<evidence type="ECO:0000256" key="5">
    <source>
        <dbReference type="ARBA" id="ARBA00023136"/>
    </source>
</evidence>
<evidence type="ECO:0000256" key="4">
    <source>
        <dbReference type="ARBA" id="ARBA00022989"/>
    </source>
</evidence>
<dbReference type="Pfam" id="PF09430">
    <property type="entry name" value="EMC7_beta-sandw"/>
    <property type="match status" value="1"/>
</dbReference>
<evidence type="ECO:0000313" key="10">
    <source>
        <dbReference type="Proteomes" id="UP000745764"/>
    </source>
</evidence>
<dbReference type="PANTHER" id="PTHR13605:SF4">
    <property type="entry name" value="ER MEMBRANE PROTEIN COMPLEX SUBUNIT 7"/>
    <property type="match status" value="1"/>
</dbReference>
<dbReference type="PANTHER" id="PTHR13605">
    <property type="entry name" value="ER MEMBRANE PROTEIN COMPLEX SUBUNIT 7"/>
    <property type="match status" value="1"/>
</dbReference>
<feature type="domain" description="ER membrane protein complex subunit 7 beta-sandwich" evidence="8">
    <location>
        <begin position="33"/>
        <end position="179"/>
    </location>
</feature>
<feature type="signal peptide" evidence="7">
    <location>
        <begin position="1"/>
        <end position="16"/>
    </location>
</feature>
<keyword evidence="3 7" id="KW-0732">Signal</keyword>
<reference evidence="9" key="1">
    <citation type="submission" date="2020-06" db="EMBL/GenBank/DDBJ databases">
        <authorList>
            <person name="Onetto C."/>
        </authorList>
    </citation>
    <scope>NUCLEOTIDE SEQUENCE</scope>
</reference>
<feature type="transmembrane region" description="Helical" evidence="6">
    <location>
        <begin position="176"/>
        <end position="194"/>
    </location>
</feature>
<accession>A0A9N8KSF2</accession>
<gene>
    <name evidence="9" type="ORF">AWRI4620_LOCUS7347</name>
</gene>
<name>A0A9N8KSF2_9PEZI</name>
<keyword evidence="2 6" id="KW-0812">Transmembrane</keyword>
<organism evidence="9 10">
    <name type="scientific">Aureobasidium uvarum</name>
    <dbReference type="NCBI Taxonomy" id="2773716"/>
    <lineage>
        <taxon>Eukaryota</taxon>
        <taxon>Fungi</taxon>
        <taxon>Dikarya</taxon>
        <taxon>Ascomycota</taxon>
        <taxon>Pezizomycotina</taxon>
        <taxon>Dothideomycetes</taxon>
        <taxon>Dothideomycetidae</taxon>
        <taxon>Dothideales</taxon>
        <taxon>Saccotheciaceae</taxon>
        <taxon>Aureobasidium</taxon>
    </lineage>
</organism>
<evidence type="ECO:0000256" key="1">
    <source>
        <dbReference type="ARBA" id="ARBA00004167"/>
    </source>
</evidence>
<dbReference type="AlphaFoldDB" id="A0A9N8KSF2"/>
<keyword evidence="5 6" id="KW-0472">Membrane</keyword>
<proteinExistence type="predicted"/>
<dbReference type="EMBL" id="CAINUL010000015">
    <property type="protein sequence ID" value="CAD0113092.1"/>
    <property type="molecule type" value="Genomic_DNA"/>
</dbReference>
<dbReference type="InterPro" id="IPR039163">
    <property type="entry name" value="EMC7"/>
</dbReference>
<comment type="caution">
    <text evidence="9">The sequence shown here is derived from an EMBL/GenBank/DDBJ whole genome shotgun (WGS) entry which is preliminary data.</text>
</comment>
<keyword evidence="10" id="KW-1185">Reference proteome</keyword>